<feature type="active site" description="Charge relay system" evidence="6">
    <location>
        <position position="263"/>
    </location>
</feature>
<evidence type="ECO:0000256" key="3">
    <source>
        <dbReference type="ARBA" id="ARBA00022670"/>
    </source>
</evidence>
<dbReference type="PANTHER" id="PTHR30237">
    <property type="entry name" value="MURAMOYLTETRAPEPTIDE CARBOXYPEPTIDASE"/>
    <property type="match status" value="1"/>
</dbReference>
<feature type="domain" description="LD-carboxypeptidase N-terminal" evidence="7">
    <location>
        <begin position="7"/>
        <end position="120"/>
    </location>
</feature>
<dbReference type="PIRSF" id="PIRSF028757">
    <property type="entry name" value="LD-carboxypeptidase"/>
    <property type="match status" value="1"/>
</dbReference>
<dbReference type="SUPFAM" id="SSF141986">
    <property type="entry name" value="LD-carboxypeptidase A C-terminal domain-like"/>
    <property type="match status" value="1"/>
</dbReference>
<dbReference type="Gene3D" id="3.50.30.60">
    <property type="entry name" value="LD-carboxypeptidase A C-terminal domain-like"/>
    <property type="match status" value="1"/>
</dbReference>
<keyword evidence="4" id="KW-0378">Hydrolase</keyword>
<organism evidence="9 10">
    <name type="scientific">Peptoniphilus asaccharolyticus DSM 20463</name>
    <dbReference type="NCBI Taxonomy" id="573058"/>
    <lineage>
        <taxon>Bacteria</taxon>
        <taxon>Bacillati</taxon>
        <taxon>Bacillota</taxon>
        <taxon>Tissierellia</taxon>
        <taxon>Tissierellales</taxon>
        <taxon>Peptoniphilaceae</taxon>
        <taxon>Peptoniphilus</taxon>
    </lineage>
</organism>
<evidence type="ECO:0000256" key="4">
    <source>
        <dbReference type="ARBA" id="ARBA00022801"/>
    </source>
</evidence>
<feature type="active site" description="Nucleophile" evidence="6">
    <location>
        <position position="105"/>
    </location>
</feature>
<evidence type="ECO:0000259" key="7">
    <source>
        <dbReference type="Pfam" id="PF02016"/>
    </source>
</evidence>
<keyword evidence="3" id="KW-0645">Protease</keyword>
<gene>
    <name evidence="9" type="ORF">SAMN00017477_1259</name>
</gene>
<sequence length="279" mass="31050">MSRKNKVAIVSCSNAQKVGSEECTQLKEIFEGFGMEAIFSKYIFERYSVYGGSAEEKAAELNEFFGDENIKSIFDISGGDIANEVLPYLDFELVSKSKAEFFGHSDLSTVINAIYTKSHKSSSLYQVRNLLYYPHKISDFKDSIVEDGYDLYNFKYEFIQGGRLEGVVVGGNLRCFLKLAGTEYFPDTKGKILLIESFSGGVSKIATCLAQLSQLGVFKNINGIILGTFTEMEKKDYRPSVMEILSKYVGSDMPICKTMEIGHGDSKAIKIGEKIILGE</sequence>
<dbReference type="PANTHER" id="PTHR30237:SF2">
    <property type="entry name" value="MUREIN TETRAPEPTIDE CARBOXYPEPTIDASE"/>
    <property type="match status" value="1"/>
</dbReference>
<feature type="active site" description="Charge relay system" evidence="6">
    <location>
        <position position="196"/>
    </location>
</feature>
<dbReference type="RefSeq" id="WP_084230819.1">
    <property type="nucleotide sequence ID" value="NZ_FWWR01000009.1"/>
</dbReference>
<evidence type="ECO:0000259" key="8">
    <source>
        <dbReference type="Pfam" id="PF17676"/>
    </source>
</evidence>
<dbReference type="InterPro" id="IPR040921">
    <property type="entry name" value="Peptidase_S66C"/>
</dbReference>
<dbReference type="InterPro" id="IPR003507">
    <property type="entry name" value="S66_fam"/>
</dbReference>
<comment type="similarity">
    <text evidence="1">Belongs to the peptidase S66 family.</text>
</comment>
<dbReference type="GO" id="GO:0008236">
    <property type="term" value="F:serine-type peptidase activity"/>
    <property type="evidence" value="ECO:0007669"/>
    <property type="project" value="UniProtKB-KW"/>
</dbReference>
<protein>
    <submittedName>
        <fullName evidence="9">Muramoyltetrapeptide carboxypeptidase LdcA (Peptidoglycan recycling)</fullName>
    </submittedName>
</protein>
<dbReference type="STRING" id="573058.SAMN00017477_1259"/>
<evidence type="ECO:0000313" key="9">
    <source>
        <dbReference type="EMBL" id="SMB87824.1"/>
    </source>
</evidence>
<evidence type="ECO:0000256" key="6">
    <source>
        <dbReference type="PIRSR" id="PIRSR028757-1"/>
    </source>
</evidence>
<reference evidence="10" key="1">
    <citation type="submission" date="2017-04" db="EMBL/GenBank/DDBJ databases">
        <authorList>
            <person name="Varghese N."/>
            <person name="Submissions S."/>
        </authorList>
    </citation>
    <scope>NUCLEOTIDE SEQUENCE [LARGE SCALE GENOMIC DNA]</scope>
    <source>
        <strain evidence="10">DSM 20463</strain>
    </source>
</reference>
<dbReference type="Pfam" id="PF17676">
    <property type="entry name" value="Peptidase_S66C"/>
    <property type="match status" value="1"/>
</dbReference>
<proteinExistence type="inferred from homology"/>
<name>A0A1W1V457_PEPAS</name>
<keyword evidence="5" id="KW-0720">Serine protease</keyword>
<dbReference type="AlphaFoldDB" id="A0A1W1V457"/>
<dbReference type="OrthoDB" id="9807329at2"/>
<evidence type="ECO:0000313" key="10">
    <source>
        <dbReference type="Proteomes" id="UP000192368"/>
    </source>
</evidence>
<dbReference type="EMBL" id="FWWR01000009">
    <property type="protein sequence ID" value="SMB87824.1"/>
    <property type="molecule type" value="Genomic_DNA"/>
</dbReference>
<accession>A0A1W1V457</accession>
<evidence type="ECO:0000256" key="5">
    <source>
        <dbReference type="ARBA" id="ARBA00022825"/>
    </source>
</evidence>
<dbReference type="SUPFAM" id="SSF52317">
    <property type="entry name" value="Class I glutamine amidotransferase-like"/>
    <property type="match status" value="1"/>
</dbReference>
<dbReference type="GO" id="GO:0004180">
    <property type="term" value="F:carboxypeptidase activity"/>
    <property type="evidence" value="ECO:0007669"/>
    <property type="project" value="UniProtKB-KW"/>
</dbReference>
<dbReference type="InterPro" id="IPR027461">
    <property type="entry name" value="Carboxypeptidase_A_C_sf"/>
</dbReference>
<dbReference type="InterPro" id="IPR027478">
    <property type="entry name" value="LdcA_N"/>
</dbReference>
<keyword evidence="10" id="KW-1185">Reference proteome</keyword>
<evidence type="ECO:0000256" key="2">
    <source>
        <dbReference type="ARBA" id="ARBA00022645"/>
    </source>
</evidence>
<evidence type="ECO:0000256" key="1">
    <source>
        <dbReference type="ARBA" id="ARBA00010233"/>
    </source>
</evidence>
<dbReference type="Proteomes" id="UP000192368">
    <property type="component" value="Unassembled WGS sequence"/>
</dbReference>
<dbReference type="InterPro" id="IPR029062">
    <property type="entry name" value="Class_I_gatase-like"/>
</dbReference>
<dbReference type="GO" id="GO:0006508">
    <property type="term" value="P:proteolysis"/>
    <property type="evidence" value="ECO:0007669"/>
    <property type="project" value="UniProtKB-KW"/>
</dbReference>
<dbReference type="Pfam" id="PF02016">
    <property type="entry name" value="Peptidase_S66"/>
    <property type="match status" value="1"/>
</dbReference>
<dbReference type="Gene3D" id="3.40.50.10740">
    <property type="entry name" value="Class I glutamine amidotransferase-like"/>
    <property type="match status" value="1"/>
</dbReference>
<keyword evidence="2 9" id="KW-0121">Carboxypeptidase</keyword>
<feature type="domain" description="LD-carboxypeptidase C-terminal" evidence="8">
    <location>
        <begin position="165"/>
        <end position="268"/>
    </location>
</feature>
<dbReference type="InterPro" id="IPR040449">
    <property type="entry name" value="Peptidase_S66_N"/>
</dbReference>